<protein>
    <submittedName>
        <fullName evidence="2">Uncharacterized protein</fullName>
    </submittedName>
</protein>
<dbReference type="EMBL" id="MCFJ01000001">
    <property type="protein sequence ID" value="ORY71326.1"/>
    <property type="molecule type" value="Genomic_DNA"/>
</dbReference>
<gene>
    <name evidence="2" type="ORF">BCR38DRAFT_8025</name>
</gene>
<dbReference type="InParanoid" id="A0A1Y2EJA4"/>
<keyword evidence="3" id="KW-1185">Reference proteome</keyword>
<dbReference type="Proteomes" id="UP000193689">
    <property type="component" value="Unassembled WGS sequence"/>
</dbReference>
<sequence length="151" mass="16439">MPSSLQRFLAELESAAEDRTRAQRDGLRVGGKKGKSRRENRNKRGTMMISNWASQRSGLPRSCCAGQMKLSQVVLGHKNKGSFLGTILKPHITALGAAALWCCARILQWQPGSNLSALLRSILSFSLSLSPSPSPSPPPSHGSLFSQLRDR</sequence>
<organism evidence="2 3">
    <name type="scientific">Pseudomassariella vexata</name>
    <dbReference type="NCBI Taxonomy" id="1141098"/>
    <lineage>
        <taxon>Eukaryota</taxon>
        <taxon>Fungi</taxon>
        <taxon>Dikarya</taxon>
        <taxon>Ascomycota</taxon>
        <taxon>Pezizomycotina</taxon>
        <taxon>Sordariomycetes</taxon>
        <taxon>Xylariomycetidae</taxon>
        <taxon>Amphisphaeriales</taxon>
        <taxon>Pseudomassariaceae</taxon>
        <taxon>Pseudomassariella</taxon>
    </lineage>
</organism>
<reference evidence="2 3" key="1">
    <citation type="submission" date="2016-07" db="EMBL/GenBank/DDBJ databases">
        <title>Pervasive Adenine N6-methylation of Active Genes in Fungi.</title>
        <authorList>
            <consortium name="DOE Joint Genome Institute"/>
            <person name="Mondo S.J."/>
            <person name="Dannebaum R.O."/>
            <person name="Kuo R.C."/>
            <person name="Labutti K."/>
            <person name="Haridas S."/>
            <person name="Kuo A."/>
            <person name="Salamov A."/>
            <person name="Ahrendt S.R."/>
            <person name="Lipzen A."/>
            <person name="Sullivan W."/>
            <person name="Andreopoulos W.B."/>
            <person name="Clum A."/>
            <person name="Lindquist E."/>
            <person name="Daum C."/>
            <person name="Ramamoorthy G.K."/>
            <person name="Gryganskyi A."/>
            <person name="Culley D."/>
            <person name="Magnuson J.K."/>
            <person name="James T.Y."/>
            <person name="O'Malley M.A."/>
            <person name="Stajich J.E."/>
            <person name="Spatafora J.W."/>
            <person name="Visel A."/>
            <person name="Grigoriev I.V."/>
        </authorList>
    </citation>
    <scope>NUCLEOTIDE SEQUENCE [LARGE SCALE GENOMIC DNA]</scope>
    <source>
        <strain evidence="2 3">CBS 129021</strain>
    </source>
</reference>
<name>A0A1Y2EJA4_9PEZI</name>
<feature type="compositionally biased region" description="Basic and acidic residues" evidence="1">
    <location>
        <begin position="17"/>
        <end position="27"/>
    </location>
</feature>
<feature type="compositionally biased region" description="Low complexity" evidence="1">
    <location>
        <begin position="141"/>
        <end position="151"/>
    </location>
</feature>
<feature type="region of interest" description="Disordered" evidence="1">
    <location>
        <begin position="17"/>
        <end position="45"/>
    </location>
</feature>
<comment type="caution">
    <text evidence="2">The sequence shown here is derived from an EMBL/GenBank/DDBJ whole genome shotgun (WGS) entry which is preliminary data.</text>
</comment>
<evidence type="ECO:0000313" key="3">
    <source>
        <dbReference type="Proteomes" id="UP000193689"/>
    </source>
</evidence>
<proteinExistence type="predicted"/>
<evidence type="ECO:0000256" key="1">
    <source>
        <dbReference type="SAM" id="MobiDB-lite"/>
    </source>
</evidence>
<feature type="region of interest" description="Disordered" evidence="1">
    <location>
        <begin position="130"/>
        <end position="151"/>
    </location>
</feature>
<accession>A0A1Y2EJA4</accession>
<dbReference type="AlphaFoldDB" id="A0A1Y2EJA4"/>
<evidence type="ECO:0000313" key="2">
    <source>
        <dbReference type="EMBL" id="ORY71326.1"/>
    </source>
</evidence>
<feature type="compositionally biased region" description="Basic residues" evidence="1">
    <location>
        <begin position="30"/>
        <end position="44"/>
    </location>
</feature>
<dbReference type="RefSeq" id="XP_040720918.1">
    <property type="nucleotide sequence ID" value="XM_040865662.1"/>
</dbReference>
<dbReference type="GeneID" id="63781874"/>